<reference evidence="5 6" key="1">
    <citation type="journal article" date="2015" name="Appl. Environ. Microbiol.">
        <title>Nanoarchaeota, Their Sulfolobales Host, and Nanoarchaeota Virus Distribution across Yellowstone National Park Hot Springs.</title>
        <authorList>
            <person name="Munson-McGee J.H."/>
            <person name="Field E.K."/>
            <person name="Bateson M."/>
            <person name="Rooney C."/>
            <person name="Stepanauskas R."/>
            <person name="Young M.J."/>
        </authorList>
    </citation>
    <scope>NUCLEOTIDE SEQUENCE [LARGE SCALE GENOMIC DNA]</scope>
    <source>
        <strain evidence="5">SCGC AC-742_N10</strain>
    </source>
</reference>
<dbReference type="PANTHER" id="PTHR45825:SF11">
    <property type="entry name" value="ALPHA AMYLASE DOMAIN-CONTAINING PROTEIN"/>
    <property type="match status" value="1"/>
</dbReference>
<dbReference type="InterPro" id="IPR001296">
    <property type="entry name" value="Glyco_trans_1"/>
</dbReference>
<dbReference type="AlphaFoldDB" id="A0A2T9X675"/>
<evidence type="ECO:0000313" key="6">
    <source>
        <dbReference type="Proteomes" id="UP000245638"/>
    </source>
</evidence>
<dbReference type="Proteomes" id="UP000245638">
    <property type="component" value="Unassembled WGS sequence"/>
</dbReference>
<proteinExistence type="predicted"/>
<sequence>MKRIESLWIPDKIEKIWLLTFELSKIASMGGLGTAVYNLGKELASLGKQVTVIMPSHGRHMNDYYRSLLKLRDSGITIYGIRKGMNGAYYPYKLGFEIGELDGMKIMLVKGLDYDTGRIMDSWGIYDYAMEKSALLARAIEGLIQNMSLDDVPSIIHVNDWHSVLAGVKAKLMFEQRRVIVPLMYTIHLLNKVGAPWHYASPDWGGLEDYYHYIWMVAKHIAYKTSVLWDYCEGKIERFGAYEADIIATVSKSYLNYDVFPYIGNFMENKSCVTYNGTDWKLEEASALSIKHFGTADRKVARKSAYKLISLQKAIPEDYTTGNILWNNRHRVGIKDDWTTEELQDGPLVLFTGRIVYQKGIDLLLRAFKDVVNEIWNARLIVFGVPTGDYGLLQDIIDRSAEIRDNVRLLISHGINPEIYKVMHYVASVFVVPSRWEPFGINAIEAMAVGTPVIAYSVGGLTESILDLRWNKDGTGFLVEPESISSLATAIKTAIYLSLADENEDRSYLNKSYIYKTDNVHIWSVVRENAVKRVEENFRWNKVANSVLNCYEKGLIMAKYRALAYM</sequence>
<evidence type="ECO:0000256" key="1">
    <source>
        <dbReference type="ARBA" id="ARBA00022676"/>
    </source>
</evidence>
<gene>
    <name evidence="5" type="ORF">DDW13_04760</name>
</gene>
<keyword evidence="2" id="KW-0808">Transferase</keyword>
<dbReference type="GO" id="GO:0016757">
    <property type="term" value="F:glycosyltransferase activity"/>
    <property type="evidence" value="ECO:0007669"/>
    <property type="project" value="UniProtKB-KW"/>
</dbReference>
<name>A0A2T9X675_9CREN</name>
<evidence type="ECO:0000256" key="2">
    <source>
        <dbReference type="ARBA" id="ARBA00022679"/>
    </source>
</evidence>
<keyword evidence="1" id="KW-0328">Glycosyltransferase</keyword>
<feature type="domain" description="Starch synthase catalytic" evidence="4">
    <location>
        <begin position="15"/>
        <end position="256"/>
    </location>
</feature>
<dbReference type="SUPFAM" id="SSF53756">
    <property type="entry name" value="UDP-Glycosyltransferase/glycogen phosphorylase"/>
    <property type="match status" value="1"/>
</dbReference>
<feature type="domain" description="Glycosyl transferase family 1" evidence="3">
    <location>
        <begin position="343"/>
        <end position="495"/>
    </location>
</feature>
<evidence type="ECO:0000259" key="4">
    <source>
        <dbReference type="Pfam" id="PF08323"/>
    </source>
</evidence>
<dbReference type="InterPro" id="IPR013534">
    <property type="entry name" value="Starch_synth_cat_dom"/>
</dbReference>
<evidence type="ECO:0000259" key="3">
    <source>
        <dbReference type="Pfam" id="PF00534"/>
    </source>
</evidence>
<dbReference type="Pfam" id="PF08323">
    <property type="entry name" value="Glyco_transf_5"/>
    <property type="match status" value="1"/>
</dbReference>
<evidence type="ECO:0000313" key="5">
    <source>
        <dbReference type="EMBL" id="PVU75580.1"/>
    </source>
</evidence>
<protein>
    <submittedName>
        <fullName evidence="5">Glycogen synthase</fullName>
    </submittedName>
</protein>
<dbReference type="EMBL" id="QEFD01000136">
    <property type="protein sequence ID" value="PVU75580.1"/>
    <property type="molecule type" value="Genomic_DNA"/>
</dbReference>
<dbReference type="PANTHER" id="PTHR45825">
    <property type="entry name" value="GRANULE-BOUND STARCH SYNTHASE 1, CHLOROPLASTIC/AMYLOPLASTIC"/>
    <property type="match status" value="1"/>
</dbReference>
<dbReference type="Pfam" id="PF00534">
    <property type="entry name" value="Glycos_transf_1"/>
    <property type="match status" value="1"/>
</dbReference>
<organism evidence="5 6">
    <name type="scientific">Acidianus hospitalis</name>
    <dbReference type="NCBI Taxonomy" id="563177"/>
    <lineage>
        <taxon>Archaea</taxon>
        <taxon>Thermoproteota</taxon>
        <taxon>Thermoprotei</taxon>
        <taxon>Sulfolobales</taxon>
        <taxon>Sulfolobaceae</taxon>
        <taxon>Acidianus</taxon>
    </lineage>
</organism>
<accession>A0A2T9X675</accession>
<comment type="caution">
    <text evidence="5">The sequence shown here is derived from an EMBL/GenBank/DDBJ whole genome shotgun (WGS) entry which is preliminary data.</text>
</comment>
<dbReference type="Gene3D" id="3.40.50.2000">
    <property type="entry name" value="Glycogen Phosphorylase B"/>
    <property type="match status" value="2"/>
</dbReference>